<dbReference type="Proteomes" id="UP001595851">
    <property type="component" value="Unassembled WGS sequence"/>
</dbReference>
<keyword evidence="2" id="KW-1185">Reference proteome</keyword>
<gene>
    <name evidence="1" type="ORF">ACFOY2_46030</name>
</gene>
<name>A0ABV8GQP3_9ACTN</name>
<dbReference type="RefSeq" id="WP_379534487.1">
    <property type="nucleotide sequence ID" value="NZ_JBHSBI010000036.1"/>
</dbReference>
<dbReference type="EMBL" id="JBHSBI010000036">
    <property type="protein sequence ID" value="MFC4014652.1"/>
    <property type="molecule type" value="Genomic_DNA"/>
</dbReference>
<protein>
    <submittedName>
        <fullName evidence="1">Uncharacterized protein</fullName>
    </submittedName>
</protein>
<accession>A0ABV8GQP3</accession>
<reference evidence="2" key="1">
    <citation type="journal article" date="2019" name="Int. J. Syst. Evol. Microbiol.">
        <title>The Global Catalogue of Microorganisms (GCM) 10K type strain sequencing project: providing services to taxonomists for standard genome sequencing and annotation.</title>
        <authorList>
            <consortium name="The Broad Institute Genomics Platform"/>
            <consortium name="The Broad Institute Genome Sequencing Center for Infectious Disease"/>
            <person name="Wu L."/>
            <person name="Ma J."/>
        </authorList>
    </citation>
    <scope>NUCLEOTIDE SEQUENCE [LARGE SCALE GENOMIC DNA]</scope>
    <source>
        <strain evidence="2">TBRC 1276</strain>
    </source>
</reference>
<proteinExistence type="predicted"/>
<comment type="caution">
    <text evidence="1">The sequence shown here is derived from an EMBL/GenBank/DDBJ whole genome shotgun (WGS) entry which is preliminary data.</text>
</comment>
<evidence type="ECO:0000313" key="1">
    <source>
        <dbReference type="EMBL" id="MFC4014652.1"/>
    </source>
</evidence>
<organism evidence="1 2">
    <name type="scientific">Nonomuraea purpurea</name>
    <dbReference type="NCBI Taxonomy" id="1849276"/>
    <lineage>
        <taxon>Bacteria</taxon>
        <taxon>Bacillati</taxon>
        <taxon>Actinomycetota</taxon>
        <taxon>Actinomycetes</taxon>
        <taxon>Streptosporangiales</taxon>
        <taxon>Streptosporangiaceae</taxon>
        <taxon>Nonomuraea</taxon>
    </lineage>
</organism>
<evidence type="ECO:0000313" key="2">
    <source>
        <dbReference type="Proteomes" id="UP001595851"/>
    </source>
</evidence>
<sequence>MEQPAAEEPRALTMPPMVLLARTRVGFLLARAHLVANNRSEWWAKVAIPLGSDVTNGPPSMDHRWVNFTMLTKLDGVDYSNVPTLLERDDQ</sequence>